<feature type="non-terminal residue" evidence="1">
    <location>
        <position position="100"/>
    </location>
</feature>
<reference evidence="1" key="1">
    <citation type="submission" date="2017-07" db="EMBL/GenBank/DDBJ databases">
        <title>Taro Niue Genome Assembly and Annotation.</title>
        <authorList>
            <person name="Atibalentja N."/>
            <person name="Keating K."/>
            <person name="Fields C.J."/>
        </authorList>
    </citation>
    <scope>NUCLEOTIDE SEQUENCE</scope>
    <source>
        <strain evidence="1">Niue_2</strain>
        <tissue evidence="1">Leaf</tissue>
    </source>
</reference>
<gene>
    <name evidence="1" type="ORF">Taro_016986</name>
</gene>
<dbReference type="EMBL" id="NMUH01000764">
    <property type="protein sequence ID" value="MQL84483.1"/>
    <property type="molecule type" value="Genomic_DNA"/>
</dbReference>
<comment type="caution">
    <text evidence="1">The sequence shown here is derived from an EMBL/GenBank/DDBJ whole genome shotgun (WGS) entry which is preliminary data.</text>
</comment>
<name>A0A843UUN0_COLES</name>
<dbReference type="Proteomes" id="UP000652761">
    <property type="component" value="Unassembled WGS sequence"/>
</dbReference>
<protein>
    <submittedName>
        <fullName evidence="1">Uncharacterized protein</fullName>
    </submittedName>
</protein>
<feature type="non-terminal residue" evidence="1">
    <location>
        <position position="1"/>
    </location>
</feature>
<organism evidence="1 2">
    <name type="scientific">Colocasia esculenta</name>
    <name type="common">Wild taro</name>
    <name type="synonym">Arum esculentum</name>
    <dbReference type="NCBI Taxonomy" id="4460"/>
    <lineage>
        <taxon>Eukaryota</taxon>
        <taxon>Viridiplantae</taxon>
        <taxon>Streptophyta</taxon>
        <taxon>Embryophyta</taxon>
        <taxon>Tracheophyta</taxon>
        <taxon>Spermatophyta</taxon>
        <taxon>Magnoliopsida</taxon>
        <taxon>Liliopsida</taxon>
        <taxon>Araceae</taxon>
        <taxon>Aroideae</taxon>
        <taxon>Colocasieae</taxon>
        <taxon>Colocasia</taxon>
    </lineage>
</organism>
<proteinExistence type="predicted"/>
<evidence type="ECO:0000313" key="2">
    <source>
        <dbReference type="Proteomes" id="UP000652761"/>
    </source>
</evidence>
<dbReference type="AlphaFoldDB" id="A0A843UUN0"/>
<sequence>SFPTEPVSREAHPLLFQVRESRRPHTHRLALSRIVAEGLLHRQSSSFTFLRTSSLISLARLWPDRGRRTRVRHVIGLTGLINEGRHTSVITGIVPSATQT</sequence>
<evidence type="ECO:0000313" key="1">
    <source>
        <dbReference type="EMBL" id="MQL84483.1"/>
    </source>
</evidence>
<accession>A0A843UUN0</accession>
<keyword evidence="2" id="KW-1185">Reference proteome</keyword>